<sequence length="812" mass="90907">MKRWLKISLKVIGGLLLLLVLIWVGAAYYINKNNKAILAKILDQVNTKVNGKVQVSHMETTLLKGFPGISVSLKNVSLQDSLWHVHKHDLLKAKDIDVTLNALSLLVGTINIRKVAINNANIYLYTDSNGYSNTSMFRTKDQKKAAENDDGSSSLQIRIIDLNKVDLVIDNQKRFKLFSFFVDELKGKIKYPANRWDGDFKLKTQVRSFAFNTRKGSFLKNKSLSGNMRAHYDDEGEVIIIDQKPLKIGEDIFHIGANINIAENKSAFSIAIKADNILFPNIANLLAPNISSKLLKFGIEKPIDVTGSIIDDGDKSHKDPLINVKMTVKNNKVSIPSGDLTDCSFIGFFSNRDTTNRPIGDANSIIRFYELKANYYNAPIKIDTFTVSNLEKPLAQGLVTSSFELQKLNSSFEEESFKFEKGTADLRLFCQADIDNFLFTKPVIHGKVQIKNADITYLPRNLKLINSSLDLNFNQKDLNITNSRFQLGRSILNMNCSIENFLNFYYTDPEKIEVNVNLSSPHLYLTEFMPLLGPRKAKKRKASAKNAIKEASEQLSTALEMSKMHLKLKVNRAVYQKFVANQVNADISLIGNGIYFNKIGIQHAGGQVNVNGKIEQMGAVNKVKFNANIAKVSVKEFFYAFDNFGQQSVTNKNLKGFLSANVNASGTVTAKGNMVPKSMFGKVNFTLDKAALVGFEPLENVGRFIFRSRNLSNVQLEKLNGTLTLRGDKVDISPMKVNSTALNFDVKGVYGFNSGTNIALDIPLRDPKKSADIVDKEERELARMKGIVLHLKAVDEGGEIKIRWNKKKDREK</sequence>
<dbReference type="InterPro" id="IPR007844">
    <property type="entry name" value="AsmA"/>
</dbReference>
<comment type="caution">
    <text evidence="2">The sequence shown here is derived from an EMBL/GenBank/DDBJ whole genome shotgun (WGS) entry which is preliminary data.</text>
</comment>
<accession>A0A443YKJ4</accession>
<dbReference type="EMBL" id="SAYW01000007">
    <property type="protein sequence ID" value="RWU04277.1"/>
    <property type="molecule type" value="Genomic_DNA"/>
</dbReference>
<dbReference type="RefSeq" id="WP_113648873.1">
    <property type="nucleotide sequence ID" value="NZ_QMHN01000007.1"/>
</dbReference>
<dbReference type="InterPro" id="IPR052894">
    <property type="entry name" value="AsmA-related"/>
</dbReference>
<reference evidence="2 3" key="1">
    <citation type="submission" date="2018-06" db="EMBL/GenBank/DDBJ databases">
        <title>Pedobacter endophyticus sp. nov., an endophytic bacterium isolated from a leaf of Triticum aestivum.</title>
        <authorList>
            <person name="Zhang L."/>
        </authorList>
    </citation>
    <scope>NUCLEOTIDE SEQUENCE [LARGE SCALE GENOMIC DNA]</scope>
    <source>
        <strain evidence="2 3">CM134L-2</strain>
    </source>
</reference>
<dbReference type="PANTHER" id="PTHR30441:SF8">
    <property type="entry name" value="DUF748 DOMAIN-CONTAINING PROTEIN"/>
    <property type="match status" value="1"/>
</dbReference>
<dbReference type="Proteomes" id="UP000284120">
    <property type="component" value="Unassembled WGS sequence"/>
</dbReference>
<name>A0A443YKJ4_9SPHI</name>
<evidence type="ECO:0000313" key="3">
    <source>
        <dbReference type="Proteomes" id="UP000284120"/>
    </source>
</evidence>
<evidence type="ECO:0000259" key="1">
    <source>
        <dbReference type="Pfam" id="PF05170"/>
    </source>
</evidence>
<evidence type="ECO:0000313" key="2">
    <source>
        <dbReference type="EMBL" id="RWU04277.1"/>
    </source>
</evidence>
<feature type="domain" description="AsmA" evidence="1">
    <location>
        <begin position="1"/>
        <end position="288"/>
    </location>
</feature>
<dbReference type="Pfam" id="PF05170">
    <property type="entry name" value="AsmA"/>
    <property type="match status" value="1"/>
</dbReference>
<dbReference type="GO" id="GO:0090313">
    <property type="term" value="P:regulation of protein targeting to membrane"/>
    <property type="evidence" value="ECO:0007669"/>
    <property type="project" value="TreeGrafter"/>
</dbReference>
<keyword evidence="3" id="KW-1185">Reference proteome</keyword>
<protein>
    <submittedName>
        <fullName evidence="2">AsmA family protein</fullName>
    </submittedName>
</protein>
<proteinExistence type="predicted"/>
<gene>
    <name evidence="2" type="ORF">DPV69_18290</name>
</gene>
<dbReference type="PANTHER" id="PTHR30441">
    <property type="entry name" value="DUF748 DOMAIN-CONTAINING PROTEIN"/>
    <property type="match status" value="1"/>
</dbReference>
<dbReference type="GO" id="GO:0005886">
    <property type="term" value="C:plasma membrane"/>
    <property type="evidence" value="ECO:0007669"/>
    <property type="project" value="TreeGrafter"/>
</dbReference>
<dbReference type="AlphaFoldDB" id="A0A443YKJ4"/>
<organism evidence="2 3">
    <name type="scientific">Pedobacter chitinilyticus</name>
    <dbReference type="NCBI Taxonomy" id="2233776"/>
    <lineage>
        <taxon>Bacteria</taxon>
        <taxon>Pseudomonadati</taxon>
        <taxon>Bacteroidota</taxon>
        <taxon>Sphingobacteriia</taxon>
        <taxon>Sphingobacteriales</taxon>
        <taxon>Sphingobacteriaceae</taxon>
        <taxon>Pedobacter</taxon>
    </lineage>
</organism>
<dbReference type="OrthoDB" id="1489065at2"/>